<organism evidence="12 13">
    <name type="scientific">Bemisia tabaci</name>
    <name type="common">Sweetpotato whitefly</name>
    <name type="synonym">Aleurodes tabaci</name>
    <dbReference type="NCBI Taxonomy" id="7038"/>
    <lineage>
        <taxon>Eukaryota</taxon>
        <taxon>Metazoa</taxon>
        <taxon>Ecdysozoa</taxon>
        <taxon>Arthropoda</taxon>
        <taxon>Hexapoda</taxon>
        <taxon>Insecta</taxon>
        <taxon>Pterygota</taxon>
        <taxon>Neoptera</taxon>
        <taxon>Paraneoptera</taxon>
        <taxon>Hemiptera</taxon>
        <taxon>Sternorrhyncha</taxon>
        <taxon>Aleyrodoidea</taxon>
        <taxon>Aleyrodidae</taxon>
        <taxon>Aleyrodinae</taxon>
        <taxon>Bemisia</taxon>
    </lineage>
</organism>
<keyword evidence="6" id="KW-0235">DNA replication</keyword>
<evidence type="ECO:0000313" key="13">
    <source>
        <dbReference type="Proteomes" id="UP001152759"/>
    </source>
</evidence>
<dbReference type="PANTHER" id="PTHR10537">
    <property type="entry name" value="DNA PRIMASE LARGE SUBUNIT"/>
    <property type="match status" value="1"/>
</dbReference>
<keyword evidence="8" id="KW-0408">Iron</keyword>
<dbReference type="GO" id="GO:0005658">
    <property type="term" value="C:alpha DNA polymerase:primase complex"/>
    <property type="evidence" value="ECO:0007669"/>
    <property type="project" value="TreeGrafter"/>
</dbReference>
<dbReference type="Proteomes" id="UP001152759">
    <property type="component" value="Chromosome 5"/>
</dbReference>
<evidence type="ECO:0000256" key="8">
    <source>
        <dbReference type="ARBA" id="ARBA00023004"/>
    </source>
</evidence>
<dbReference type="PANTHER" id="PTHR10537:SF3">
    <property type="entry name" value="DNA PRIMASE LARGE SUBUNIT"/>
    <property type="match status" value="1"/>
</dbReference>
<evidence type="ECO:0000256" key="2">
    <source>
        <dbReference type="ARBA" id="ARBA00010564"/>
    </source>
</evidence>
<dbReference type="Pfam" id="PF04104">
    <property type="entry name" value="DNA_primase_lrg"/>
    <property type="match status" value="1"/>
</dbReference>
<dbReference type="CDD" id="cd07322">
    <property type="entry name" value="PriL_PriS_Eukaryotic"/>
    <property type="match status" value="1"/>
</dbReference>
<evidence type="ECO:0000259" key="11">
    <source>
        <dbReference type="Pfam" id="PF04104"/>
    </source>
</evidence>
<keyword evidence="13" id="KW-1185">Reference proteome</keyword>
<keyword evidence="7" id="KW-0479">Metal-binding</keyword>
<evidence type="ECO:0000256" key="6">
    <source>
        <dbReference type="ARBA" id="ARBA00022705"/>
    </source>
</evidence>
<keyword evidence="5" id="KW-0639">Primosome</keyword>
<dbReference type="Pfam" id="PF26466">
    <property type="entry name" value="DNA_primase_lrg_N"/>
    <property type="match status" value="1"/>
</dbReference>
<evidence type="ECO:0000256" key="3">
    <source>
        <dbReference type="ARBA" id="ARBA00019038"/>
    </source>
</evidence>
<evidence type="ECO:0000256" key="10">
    <source>
        <dbReference type="ARBA" id="ARBA00023125"/>
    </source>
</evidence>
<dbReference type="GO" id="GO:0046872">
    <property type="term" value="F:metal ion binding"/>
    <property type="evidence" value="ECO:0007669"/>
    <property type="project" value="UniProtKB-KW"/>
</dbReference>
<dbReference type="InterPro" id="IPR007238">
    <property type="entry name" value="DNA_primase_lsu_euk/arc"/>
</dbReference>
<evidence type="ECO:0000256" key="4">
    <source>
        <dbReference type="ARBA" id="ARBA00022485"/>
    </source>
</evidence>
<sequence>MNFLKTRRSKKAQVLVQYPCDLQLYKTPPTEEISLTDFDKYAINRLKVLRAMEQLTLKRTASTNDELKTALVAELKKQSLNGYAKLIQGNLGDSEDDILMRREDIASHFILRLVYCRTEDLRRWLLLRELDLFKLRWHCLAPAKRKQFLELNNLDYSVISDEDRNEAIMKSKGLVKHNTDYYKVHWSEVCDLVRSRKVFLMDGFAFITSSEIISVLTSHFRSHLAHCLSIAARKIDNIDDDTRLHPTLHNLHNAYAGESYAKTTSTDQISLESLEALSRKSFPLCMQQLHRTLRSEHHLRHGARQQYSLFLKGIGLSLEDAMTFWRSEFTKKMDVDKFDKNYAYNIRHNYGQEGKRTNYTPYSCNKIIMSSVGAGDQHGCPFRHNDQASLKSLLQTNGVSSADISEMMELVSKNNYQMACTKYFELKHGRELLDAIRHPNQYFSESVKTPAGNVAIAQTTANQKGAKGENKDPNKMDTGDDFGMKVVLTLKPWMPKLRHQMEKFKCSLLQFVRSLYMHICSVRQTAEKLHWISFASVYVKQKSGSILSVFIHPISAYKYCKYTARVEGETKVKLNFSDLKL</sequence>
<gene>
    <name evidence="12" type="ORF">BEMITA_LOCUS9288</name>
</gene>
<reference evidence="12" key="1">
    <citation type="submission" date="2021-12" db="EMBL/GenBank/DDBJ databases">
        <authorList>
            <person name="King R."/>
        </authorList>
    </citation>
    <scope>NUCLEOTIDE SEQUENCE</scope>
</reference>
<dbReference type="Gene3D" id="1.20.930.80">
    <property type="match status" value="1"/>
</dbReference>
<dbReference type="GO" id="GO:0003677">
    <property type="term" value="F:DNA binding"/>
    <property type="evidence" value="ECO:0007669"/>
    <property type="project" value="UniProtKB-KW"/>
</dbReference>
<evidence type="ECO:0000256" key="7">
    <source>
        <dbReference type="ARBA" id="ARBA00022723"/>
    </source>
</evidence>
<protein>
    <recommendedName>
        <fullName evidence="3">DNA primase large subunit</fullName>
    </recommendedName>
</protein>
<dbReference type="GO" id="GO:0051539">
    <property type="term" value="F:4 iron, 4 sulfur cluster binding"/>
    <property type="evidence" value="ECO:0007669"/>
    <property type="project" value="UniProtKB-KW"/>
</dbReference>
<dbReference type="GO" id="GO:0006269">
    <property type="term" value="P:DNA replication, synthesis of primer"/>
    <property type="evidence" value="ECO:0007669"/>
    <property type="project" value="UniProtKB-KW"/>
</dbReference>
<dbReference type="EMBL" id="OU963866">
    <property type="protein sequence ID" value="CAH0390578.1"/>
    <property type="molecule type" value="Genomic_DNA"/>
</dbReference>
<evidence type="ECO:0000256" key="5">
    <source>
        <dbReference type="ARBA" id="ARBA00022515"/>
    </source>
</evidence>
<dbReference type="GO" id="GO:0006270">
    <property type="term" value="P:DNA replication initiation"/>
    <property type="evidence" value="ECO:0007669"/>
    <property type="project" value="TreeGrafter"/>
</dbReference>
<name>A0A9P0AHD9_BEMTA</name>
<keyword evidence="4" id="KW-0004">4Fe-4S</keyword>
<evidence type="ECO:0000256" key="9">
    <source>
        <dbReference type="ARBA" id="ARBA00023014"/>
    </source>
</evidence>
<accession>A0A9P0AHD9</accession>
<dbReference type="InterPro" id="IPR016558">
    <property type="entry name" value="DNA_primase_lsu_euk"/>
</dbReference>
<comment type="cofactor">
    <cofactor evidence="1">
        <name>[4Fe-4S] cluster</name>
        <dbReference type="ChEBI" id="CHEBI:49883"/>
    </cofactor>
</comment>
<evidence type="ECO:0000313" key="12">
    <source>
        <dbReference type="EMBL" id="CAH0390578.1"/>
    </source>
</evidence>
<dbReference type="InterPro" id="IPR058560">
    <property type="entry name" value="DNA_primase_C"/>
</dbReference>
<comment type="similarity">
    <text evidence="2">Belongs to the eukaryotic-type primase large subunit family.</text>
</comment>
<keyword evidence="9" id="KW-0411">Iron-sulfur</keyword>
<dbReference type="AlphaFoldDB" id="A0A9P0AHD9"/>
<feature type="domain" description="DNA primase large subunit C-terminal" evidence="11">
    <location>
        <begin position="276"/>
        <end position="443"/>
    </location>
</feature>
<dbReference type="KEGG" id="btab:109040735"/>
<keyword evidence="10" id="KW-0238">DNA-binding</keyword>
<evidence type="ECO:0000256" key="1">
    <source>
        <dbReference type="ARBA" id="ARBA00001966"/>
    </source>
</evidence>
<proteinExistence type="inferred from homology"/>